<accession>A0AAD0AES6</accession>
<sequence>MQTKDTITLDNLLDEINEVRQQALDNDDYKTALLCTLSKAKLFGGGRAIEYREKERNSPLKGLMDLGI</sequence>
<protein>
    <submittedName>
        <fullName evidence="1">Uncharacterized protein</fullName>
    </submittedName>
</protein>
<gene>
    <name evidence="1" type="ORF">YHS_08930</name>
</gene>
<evidence type="ECO:0000313" key="1">
    <source>
        <dbReference type="EMBL" id="ATQ83937.1"/>
    </source>
</evidence>
<name>A0AAD0AES6_FAUOS</name>
<organism evidence="1">
    <name type="scientific">Faucicola osloensis</name>
    <name type="common">Moraxella osloensis</name>
    <dbReference type="NCBI Taxonomy" id="34062"/>
    <lineage>
        <taxon>Bacteria</taxon>
        <taxon>Pseudomonadati</taxon>
        <taxon>Pseudomonadota</taxon>
        <taxon>Gammaproteobacteria</taxon>
        <taxon>Moraxellales</taxon>
        <taxon>Moraxellaceae</taxon>
        <taxon>Faucicola</taxon>
    </lineage>
</organism>
<dbReference type="AlphaFoldDB" id="A0AAD0AES6"/>
<dbReference type="EMBL" id="CP024176">
    <property type="protein sequence ID" value="ATQ83937.1"/>
    <property type="molecule type" value="Genomic_DNA"/>
</dbReference>
<proteinExistence type="predicted"/>
<reference evidence="1" key="1">
    <citation type="submission" date="2017-11" db="EMBL/GenBank/DDBJ databases">
        <title>Complete Genome Sequence from Moraxella oslensis YHS isolated from human skin.</title>
        <authorList>
            <person name="Lee K."/>
            <person name="Lim J.Y."/>
            <person name="Hwang I."/>
        </authorList>
    </citation>
    <scope>NUCLEOTIDE SEQUENCE</scope>
    <source>
        <strain evidence="1">YHS</strain>
    </source>
</reference>